<reference evidence="4 5" key="1">
    <citation type="submission" date="2024-07" db="EMBL/GenBank/DDBJ databases">
        <title>Chromosome-level genome assembly of the water stick insect Ranatra chinensis (Heteroptera: Nepidae).</title>
        <authorList>
            <person name="Liu X."/>
        </authorList>
    </citation>
    <scope>NUCLEOTIDE SEQUENCE [LARGE SCALE GENOMIC DNA]</scope>
    <source>
        <strain evidence="4">Cailab_2021Rc</strain>
        <tissue evidence="4">Muscle</tissue>
    </source>
</reference>
<dbReference type="GO" id="GO:0005975">
    <property type="term" value="P:carbohydrate metabolic process"/>
    <property type="evidence" value="ECO:0007669"/>
    <property type="project" value="UniProtKB-UniRule"/>
</dbReference>
<dbReference type="InterPro" id="IPR006148">
    <property type="entry name" value="Glc/Gal-6P_isomerase"/>
</dbReference>
<comment type="caution">
    <text evidence="4">The sequence shown here is derived from an EMBL/GenBank/DDBJ whole genome shotgun (WGS) entry which is preliminary data.</text>
</comment>
<evidence type="ECO:0000259" key="3">
    <source>
        <dbReference type="Pfam" id="PF01182"/>
    </source>
</evidence>
<dbReference type="NCBIfam" id="TIGR01198">
    <property type="entry name" value="pgl"/>
    <property type="match status" value="1"/>
</dbReference>
<dbReference type="CDD" id="cd01400">
    <property type="entry name" value="6PGL"/>
    <property type="match status" value="1"/>
</dbReference>
<organism evidence="4 5">
    <name type="scientific">Ranatra chinensis</name>
    <dbReference type="NCBI Taxonomy" id="642074"/>
    <lineage>
        <taxon>Eukaryota</taxon>
        <taxon>Metazoa</taxon>
        <taxon>Ecdysozoa</taxon>
        <taxon>Arthropoda</taxon>
        <taxon>Hexapoda</taxon>
        <taxon>Insecta</taxon>
        <taxon>Pterygota</taxon>
        <taxon>Neoptera</taxon>
        <taxon>Paraneoptera</taxon>
        <taxon>Hemiptera</taxon>
        <taxon>Heteroptera</taxon>
        <taxon>Panheteroptera</taxon>
        <taxon>Nepomorpha</taxon>
        <taxon>Nepidae</taxon>
        <taxon>Ranatrinae</taxon>
        <taxon>Ranatra</taxon>
    </lineage>
</organism>
<dbReference type="InterPro" id="IPR037171">
    <property type="entry name" value="NagB/RpiA_transferase-like"/>
</dbReference>
<evidence type="ECO:0000313" key="5">
    <source>
        <dbReference type="Proteomes" id="UP001558652"/>
    </source>
</evidence>
<name>A0ABD0Y6F1_9HEMI</name>
<dbReference type="AlphaFoldDB" id="A0ABD0Y6F1"/>
<feature type="non-terminal residue" evidence="4">
    <location>
        <position position="1"/>
    </location>
</feature>
<proteinExistence type="inferred from homology"/>
<dbReference type="PANTHER" id="PTHR11054">
    <property type="entry name" value="6-PHOSPHOGLUCONOLACTONASE"/>
    <property type="match status" value="1"/>
</dbReference>
<accession>A0ABD0Y6F1</accession>
<dbReference type="SUPFAM" id="SSF100950">
    <property type="entry name" value="NagB/RpiA/CoA transferase-like"/>
    <property type="match status" value="1"/>
</dbReference>
<keyword evidence="5" id="KW-1185">Reference proteome</keyword>
<feature type="domain" description="Glucosamine/galactosamine-6-phosphate isomerase" evidence="3">
    <location>
        <begin position="2"/>
        <end position="168"/>
    </location>
</feature>
<dbReference type="InterPro" id="IPR039104">
    <property type="entry name" value="6PGL"/>
</dbReference>
<dbReference type="EC" id="3.1.1.31" evidence="2"/>
<evidence type="ECO:0000313" key="4">
    <source>
        <dbReference type="EMBL" id="KAL1122975.1"/>
    </source>
</evidence>
<comment type="catalytic activity">
    <reaction evidence="2">
        <text>6-phospho-D-glucono-1,5-lactone + H2O = 6-phospho-D-gluconate + H(+)</text>
        <dbReference type="Rhea" id="RHEA:12556"/>
        <dbReference type="ChEBI" id="CHEBI:15377"/>
        <dbReference type="ChEBI" id="CHEBI:15378"/>
        <dbReference type="ChEBI" id="CHEBI:57955"/>
        <dbReference type="ChEBI" id="CHEBI:58759"/>
        <dbReference type="EC" id="3.1.1.31"/>
    </reaction>
</comment>
<protein>
    <recommendedName>
        <fullName evidence="2">6-phosphogluconolactonase</fullName>
        <shortName evidence="2">6PGL</shortName>
        <ecNumber evidence="2">3.1.1.31</ecNumber>
    </recommendedName>
</protein>
<keyword evidence="2" id="KW-0378">Hydrolase</keyword>
<comment type="pathway">
    <text evidence="2">Carbohydrate degradation; pentose phosphate pathway; D-ribulose 5-phosphate from D-glucose 6-phosphate (oxidative stage): step 2/3.</text>
</comment>
<dbReference type="Proteomes" id="UP001558652">
    <property type="component" value="Unassembled WGS sequence"/>
</dbReference>
<dbReference type="GO" id="GO:0017057">
    <property type="term" value="F:6-phosphogluconolactonase activity"/>
    <property type="evidence" value="ECO:0007669"/>
    <property type="project" value="UniProtKB-UniRule"/>
</dbReference>
<dbReference type="Pfam" id="PF01182">
    <property type="entry name" value="Glucosamine_iso"/>
    <property type="match status" value="1"/>
</dbReference>
<gene>
    <name evidence="4" type="ORF">AAG570_003299</name>
</gene>
<dbReference type="InterPro" id="IPR005900">
    <property type="entry name" value="6-phosphogluconolactonase_DevB"/>
</dbReference>
<dbReference type="Gene3D" id="3.40.50.1360">
    <property type="match status" value="1"/>
</dbReference>
<comment type="similarity">
    <text evidence="1 2">Belongs to the glucosamine/galactosamine-6-phosphate isomerase family. 6-phosphogluconolactonase subfamily.</text>
</comment>
<dbReference type="EMBL" id="JBFDAA010000013">
    <property type="protein sequence ID" value="KAL1122975.1"/>
    <property type="molecule type" value="Genomic_DNA"/>
</dbReference>
<comment type="function">
    <text evidence="2">Hydrolysis of 6-phosphogluconolactone to 6-phosphogluconate.</text>
</comment>
<dbReference type="PANTHER" id="PTHR11054:SF0">
    <property type="entry name" value="6-PHOSPHOGLUCONOLACTONASE"/>
    <property type="match status" value="1"/>
</dbReference>
<sequence length="175" mass="19056">FKGGSLVKFLAGGLVDVKTDWDKWLFFLCDERVVPSDSEDSNFGAYKKHLIGKIPVKEEQFVIIDDTLSGEDAAVDYSEKLERHFGSGGLPKFDLLLLGMGEDGHTCSLFPGHRLLDESTLWVAHISDSPKPPPTRITLTLPVINNAANCVFALTGAGKADVVKVILSLSSVRRA</sequence>
<evidence type="ECO:0000256" key="2">
    <source>
        <dbReference type="RuleBase" id="RU365095"/>
    </source>
</evidence>
<evidence type="ECO:0000256" key="1">
    <source>
        <dbReference type="ARBA" id="ARBA00010662"/>
    </source>
</evidence>